<name>A0ABX0LR67_9BURK</name>
<dbReference type="PROSITE" id="PS51257">
    <property type="entry name" value="PROKAR_LIPOPROTEIN"/>
    <property type="match status" value="1"/>
</dbReference>
<reference evidence="2 3" key="1">
    <citation type="submission" date="2019-09" db="EMBL/GenBank/DDBJ databases">
        <title>Taxonomy of Antarctic Massilia spp.: description of Massilia rubra sp. nov., Massilia aquatica sp. nov., Massilia mucilaginosa sp. nov., Massilia frigida sp. nov. isolated from streams, lakes and regoliths.</title>
        <authorList>
            <person name="Holochova P."/>
            <person name="Sedlacek I."/>
            <person name="Kralova S."/>
            <person name="Maslanova I."/>
            <person name="Busse H.-J."/>
            <person name="Stankova E."/>
            <person name="Vrbovska V."/>
            <person name="Kovarovic V."/>
            <person name="Bartak M."/>
            <person name="Svec P."/>
            <person name="Pantucek R."/>
        </authorList>
    </citation>
    <scope>NUCLEOTIDE SEQUENCE [LARGE SCALE GENOMIC DNA]</scope>
    <source>
        <strain evidence="2 3">CCM 8692</strain>
    </source>
</reference>
<evidence type="ECO:0000256" key="1">
    <source>
        <dbReference type="SAM" id="MobiDB-lite"/>
    </source>
</evidence>
<sequence length="485" mass="53162">MLRAVVHVAAVMVACRGDEPPAKIELHSIPTLPLSACQMLANVGHAAWRHLDGHESTKISMGELWRFKRFELHEEDAAIETAIGDCRVTGYDVHALADAYLVDRETEKRPAADISTSSAVQDKRETVANNDELCALSEDVHNGGALDWAYWVARKTITPMEAAKLTYCIDPIEWPGNGDAQGSFTAELQKKIVKCAALLGDIQIDWSLPALCAYLGIEDAPYRMRIAAQSEQDRLAKFAQAPVPPRRSITPPPPPPTRLDTSRGPVVGPIKYEITLPDWTRWSRLDIVRLWEASCLLADIEPPLADGAVIWAEYQTVGLSPAFHEAWEIINADSTFSKLEILPYSGRMLWNVDLAGFADWAIGKGFNVPAGLRMIAARRSVKLAVGRAPEAGTQAPQPAPLTHKLRINSLDAPIDKAIGLAGSHKTAAVFLELRALALNEEKPFTGIIEGDSLCYTTDDGRPDGLTKNALEHRLRQRRRASGRSG</sequence>
<dbReference type="Proteomes" id="UP000785613">
    <property type="component" value="Unassembled WGS sequence"/>
</dbReference>
<keyword evidence="3" id="KW-1185">Reference proteome</keyword>
<feature type="compositionally biased region" description="Pro residues" evidence="1">
    <location>
        <begin position="242"/>
        <end position="257"/>
    </location>
</feature>
<evidence type="ECO:0000313" key="2">
    <source>
        <dbReference type="EMBL" id="NHZ35335.1"/>
    </source>
</evidence>
<organism evidence="2 3">
    <name type="scientific">Massilia rubra</name>
    <dbReference type="NCBI Taxonomy" id="2607910"/>
    <lineage>
        <taxon>Bacteria</taxon>
        <taxon>Pseudomonadati</taxon>
        <taxon>Pseudomonadota</taxon>
        <taxon>Betaproteobacteria</taxon>
        <taxon>Burkholderiales</taxon>
        <taxon>Oxalobacteraceae</taxon>
        <taxon>Telluria group</taxon>
        <taxon>Massilia</taxon>
    </lineage>
</organism>
<protein>
    <submittedName>
        <fullName evidence="2">Uncharacterized protein</fullName>
    </submittedName>
</protein>
<accession>A0ABX0LR67</accession>
<gene>
    <name evidence="2" type="ORF">F0185_17345</name>
</gene>
<evidence type="ECO:0000313" key="3">
    <source>
        <dbReference type="Proteomes" id="UP000785613"/>
    </source>
</evidence>
<comment type="caution">
    <text evidence="2">The sequence shown here is derived from an EMBL/GenBank/DDBJ whole genome shotgun (WGS) entry which is preliminary data.</text>
</comment>
<dbReference type="EMBL" id="VUYU01000011">
    <property type="protein sequence ID" value="NHZ35335.1"/>
    <property type="molecule type" value="Genomic_DNA"/>
</dbReference>
<dbReference type="RefSeq" id="WP_167226526.1">
    <property type="nucleotide sequence ID" value="NZ_VUYU01000011.1"/>
</dbReference>
<proteinExistence type="predicted"/>
<feature type="region of interest" description="Disordered" evidence="1">
    <location>
        <begin position="241"/>
        <end position="262"/>
    </location>
</feature>